<dbReference type="SUPFAM" id="SSF81383">
    <property type="entry name" value="F-box domain"/>
    <property type="match status" value="1"/>
</dbReference>
<dbReference type="CDD" id="cd22157">
    <property type="entry name" value="F-box_AtFBW1-like"/>
    <property type="match status" value="1"/>
</dbReference>
<protein>
    <recommendedName>
        <fullName evidence="1">F-box domain-containing protein</fullName>
    </recommendedName>
</protein>
<sequence>MAHGKRQQTWFPFDMVAEILLRLPVKSLKRFQCVCKPWCGLISDSCFVMEHANRAKKGTEHLKLLVSMQPPESIDYEASLKHEGDGHVVASRRLELDLSRYPYPETSRNDLVYIVGSCNGLICLHGVRRVIRPNHQDFILVWNPSTGDTCKLPEHPSFIDDHA</sequence>
<organism evidence="2 3">
    <name type="scientific">Rubus argutus</name>
    <name type="common">Southern blackberry</name>
    <dbReference type="NCBI Taxonomy" id="59490"/>
    <lineage>
        <taxon>Eukaryota</taxon>
        <taxon>Viridiplantae</taxon>
        <taxon>Streptophyta</taxon>
        <taxon>Embryophyta</taxon>
        <taxon>Tracheophyta</taxon>
        <taxon>Spermatophyta</taxon>
        <taxon>Magnoliopsida</taxon>
        <taxon>eudicotyledons</taxon>
        <taxon>Gunneridae</taxon>
        <taxon>Pentapetalae</taxon>
        <taxon>rosids</taxon>
        <taxon>fabids</taxon>
        <taxon>Rosales</taxon>
        <taxon>Rosaceae</taxon>
        <taxon>Rosoideae</taxon>
        <taxon>Rosoideae incertae sedis</taxon>
        <taxon>Rubus</taxon>
    </lineage>
</organism>
<dbReference type="InterPro" id="IPR050796">
    <property type="entry name" value="SCF_F-box_component"/>
</dbReference>
<dbReference type="InterPro" id="IPR001810">
    <property type="entry name" value="F-box_dom"/>
</dbReference>
<proteinExistence type="predicted"/>
<evidence type="ECO:0000259" key="1">
    <source>
        <dbReference type="SMART" id="SM00256"/>
    </source>
</evidence>
<dbReference type="PANTHER" id="PTHR31672:SF13">
    <property type="entry name" value="F-BOX PROTEIN CPR30-LIKE"/>
    <property type="match status" value="1"/>
</dbReference>
<dbReference type="Gene3D" id="1.20.1280.50">
    <property type="match status" value="1"/>
</dbReference>
<comment type="caution">
    <text evidence="2">The sequence shown here is derived from an EMBL/GenBank/DDBJ whole genome shotgun (WGS) entry which is preliminary data.</text>
</comment>
<dbReference type="EMBL" id="JBEDUW010000006">
    <property type="protein sequence ID" value="KAK9924133.1"/>
    <property type="molecule type" value="Genomic_DNA"/>
</dbReference>
<dbReference type="PANTHER" id="PTHR31672">
    <property type="entry name" value="BNACNNG10540D PROTEIN"/>
    <property type="match status" value="1"/>
</dbReference>
<reference evidence="2 3" key="1">
    <citation type="journal article" date="2023" name="G3 (Bethesda)">
        <title>A chromosome-length genome assembly and annotation of blackberry (Rubus argutus, cv. 'Hillquist').</title>
        <authorList>
            <person name="Bruna T."/>
            <person name="Aryal R."/>
            <person name="Dudchenko O."/>
            <person name="Sargent D.J."/>
            <person name="Mead D."/>
            <person name="Buti M."/>
            <person name="Cavallini A."/>
            <person name="Hytonen T."/>
            <person name="Andres J."/>
            <person name="Pham M."/>
            <person name="Weisz D."/>
            <person name="Mascagni F."/>
            <person name="Usai G."/>
            <person name="Natali L."/>
            <person name="Bassil N."/>
            <person name="Fernandez G.E."/>
            <person name="Lomsadze A."/>
            <person name="Armour M."/>
            <person name="Olukolu B."/>
            <person name="Poorten T."/>
            <person name="Britton C."/>
            <person name="Davik J."/>
            <person name="Ashrafi H."/>
            <person name="Aiden E.L."/>
            <person name="Borodovsky M."/>
            <person name="Worthington M."/>
        </authorList>
    </citation>
    <scope>NUCLEOTIDE SEQUENCE [LARGE SCALE GENOMIC DNA]</scope>
    <source>
        <strain evidence="2">PI 553951</strain>
    </source>
</reference>
<name>A0AAW1WKI0_RUBAR</name>
<evidence type="ECO:0000313" key="2">
    <source>
        <dbReference type="EMBL" id="KAK9924133.1"/>
    </source>
</evidence>
<dbReference type="Pfam" id="PF00646">
    <property type="entry name" value="F-box"/>
    <property type="match status" value="1"/>
</dbReference>
<gene>
    <name evidence="2" type="ORF">M0R45_032520</name>
</gene>
<dbReference type="Proteomes" id="UP001457282">
    <property type="component" value="Unassembled WGS sequence"/>
</dbReference>
<dbReference type="AlphaFoldDB" id="A0AAW1WKI0"/>
<dbReference type="SMART" id="SM00256">
    <property type="entry name" value="FBOX"/>
    <property type="match status" value="1"/>
</dbReference>
<dbReference type="InterPro" id="IPR036047">
    <property type="entry name" value="F-box-like_dom_sf"/>
</dbReference>
<evidence type="ECO:0000313" key="3">
    <source>
        <dbReference type="Proteomes" id="UP001457282"/>
    </source>
</evidence>
<accession>A0AAW1WKI0</accession>
<keyword evidence="3" id="KW-1185">Reference proteome</keyword>
<feature type="domain" description="F-box" evidence="1">
    <location>
        <begin position="11"/>
        <end position="51"/>
    </location>
</feature>